<dbReference type="GO" id="GO:0016799">
    <property type="term" value="F:hydrolase activity, hydrolyzing N-glycosyl compounds"/>
    <property type="evidence" value="ECO:0007669"/>
    <property type="project" value="InterPro"/>
</dbReference>
<evidence type="ECO:0000313" key="3">
    <source>
        <dbReference type="Proteomes" id="UP001303115"/>
    </source>
</evidence>
<evidence type="ECO:0000313" key="2">
    <source>
        <dbReference type="EMBL" id="KAK4032424.1"/>
    </source>
</evidence>
<dbReference type="Gene3D" id="3.90.245.10">
    <property type="entry name" value="Ribonucleoside hydrolase-like"/>
    <property type="match status" value="1"/>
</dbReference>
<organism evidence="2 3">
    <name type="scientific">Parachaetomium inaequale</name>
    <dbReference type="NCBI Taxonomy" id="2588326"/>
    <lineage>
        <taxon>Eukaryota</taxon>
        <taxon>Fungi</taxon>
        <taxon>Dikarya</taxon>
        <taxon>Ascomycota</taxon>
        <taxon>Pezizomycotina</taxon>
        <taxon>Sordariomycetes</taxon>
        <taxon>Sordariomycetidae</taxon>
        <taxon>Sordariales</taxon>
        <taxon>Chaetomiaceae</taxon>
        <taxon>Parachaetomium</taxon>
    </lineage>
</organism>
<dbReference type="InterPro" id="IPR036452">
    <property type="entry name" value="Ribo_hydro-like"/>
</dbReference>
<keyword evidence="3" id="KW-1185">Reference proteome</keyword>
<name>A0AAN6P676_9PEZI</name>
<accession>A0AAN6P676</accession>
<dbReference type="Proteomes" id="UP001303115">
    <property type="component" value="Unassembled WGS sequence"/>
</dbReference>
<sequence>MNSKFNPQQAKVYCDTLAKYGLPSDAWSSEAALAARLPSSSMKQLFKYGPIGAHLRWLWMRQELKFFWDPFNWPFMEHLNIDWYVRTRLGLDDDTPEFKNVKQKLLSNPTFNTAMPLIKVIAYDCCAAVGAVGDDFMRNIGVLKEEDVPPYNRPAISGHPHMVFGKSAEDQGGIDTDRLRLVMETFLLGGLMSTHKAAEKLIPRDTIKHETVAARVVMSVFKDKMGIREHKGLEKEFQAKADAAMAENKMKDYQRFMNQVEDAKAKVKQLENKVRKAEGLTKDKEIAMPPRADIPYEQLYQEAMAAVAPKKKRVMRGLWFGYRVVGRILAGVLVY</sequence>
<comment type="caution">
    <text evidence="2">The sequence shown here is derived from an EMBL/GenBank/DDBJ whole genome shotgun (WGS) entry which is preliminary data.</text>
</comment>
<evidence type="ECO:0000256" key="1">
    <source>
        <dbReference type="SAM" id="Coils"/>
    </source>
</evidence>
<reference evidence="3" key="1">
    <citation type="journal article" date="2023" name="Mol. Phylogenet. Evol.">
        <title>Genome-scale phylogeny and comparative genomics of the fungal order Sordariales.</title>
        <authorList>
            <person name="Hensen N."/>
            <person name="Bonometti L."/>
            <person name="Westerberg I."/>
            <person name="Brannstrom I.O."/>
            <person name="Guillou S."/>
            <person name="Cros-Aarteil S."/>
            <person name="Calhoun S."/>
            <person name="Haridas S."/>
            <person name="Kuo A."/>
            <person name="Mondo S."/>
            <person name="Pangilinan J."/>
            <person name="Riley R."/>
            <person name="LaButti K."/>
            <person name="Andreopoulos B."/>
            <person name="Lipzen A."/>
            <person name="Chen C."/>
            <person name="Yan M."/>
            <person name="Daum C."/>
            <person name="Ng V."/>
            <person name="Clum A."/>
            <person name="Steindorff A."/>
            <person name="Ohm R.A."/>
            <person name="Martin F."/>
            <person name="Silar P."/>
            <person name="Natvig D.O."/>
            <person name="Lalanne C."/>
            <person name="Gautier V."/>
            <person name="Ament-Velasquez S.L."/>
            <person name="Kruys A."/>
            <person name="Hutchinson M.I."/>
            <person name="Powell A.J."/>
            <person name="Barry K."/>
            <person name="Miller A.N."/>
            <person name="Grigoriev I.V."/>
            <person name="Debuchy R."/>
            <person name="Gladieux P."/>
            <person name="Hiltunen Thoren M."/>
            <person name="Johannesson H."/>
        </authorList>
    </citation>
    <scope>NUCLEOTIDE SEQUENCE [LARGE SCALE GENOMIC DNA]</scope>
    <source>
        <strain evidence="3">CBS 284.82</strain>
    </source>
</reference>
<dbReference type="AlphaFoldDB" id="A0AAN6P676"/>
<proteinExistence type="predicted"/>
<keyword evidence="1" id="KW-0175">Coiled coil</keyword>
<dbReference type="EMBL" id="MU854611">
    <property type="protein sequence ID" value="KAK4032424.1"/>
    <property type="molecule type" value="Genomic_DNA"/>
</dbReference>
<gene>
    <name evidence="2" type="ORF">C8A01DRAFT_20496</name>
</gene>
<protein>
    <submittedName>
        <fullName evidence="2">Uncharacterized protein</fullName>
    </submittedName>
</protein>
<feature type="coiled-coil region" evidence="1">
    <location>
        <begin position="243"/>
        <end position="287"/>
    </location>
</feature>